<dbReference type="PANTHER" id="PTHR32027:SF0">
    <property type="entry name" value="CYTOSINE DEAMINASE"/>
    <property type="match status" value="1"/>
</dbReference>
<sequence length="428" mass="47056">MFDLIIKNATIPGRDQRVDIGCMEGRIETIAPNIEVEGAREIHADGNLVCPPFVDPHFHMDACLSLGLPRLNRSGTLLEGIKIWGELKPDLTAQAIKDRAMEMLTWSLAKGTLAIRTHVDVCDPSLMAVDVLLEVREEMKDLVDIQIVAFPQDGVLRSPGALDLLVRALDKGVDVVGGIPHFERTMDQGRESVRILCEIAAQRGLMVDMHCDESDDPHSRHVESLAYETTRLGLHGRVTGSHLTSMHSMDNYYVTKLIPLMAEAGLHCVSNPLVNIALQGRQDTYPKRRGLTRVPELMAGGVNVALGHDCVMDPWYPMGSHDMLEVAHMAAHCLHMTGVDGQEQLFGAVTTNGARIMGLSGYGLQPGCNADLIMLQAGSVMEAIRLKPPRLAVIRRGHVIAETDPVRARVHLPGKTKEVDFRLGRKDR</sequence>
<dbReference type="FunFam" id="3.20.20.140:FF:000019">
    <property type="entry name" value="Cytosine deaminase"/>
    <property type="match status" value="1"/>
</dbReference>
<dbReference type="CDD" id="cd01293">
    <property type="entry name" value="Bact_CD"/>
    <property type="match status" value="1"/>
</dbReference>
<comment type="caution">
    <text evidence="4">The sequence shown here is derived from an EMBL/GenBank/DDBJ whole genome shotgun (WGS) entry which is preliminary data.</text>
</comment>
<dbReference type="OrthoDB" id="9815027at2"/>
<dbReference type="GO" id="GO:0046872">
    <property type="term" value="F:metal ion binding"/>
    <property type="evidence" value="ECO:0007669"/>
    <property type="project" value="UniProtKB-KW"/>
</dbReference>
<dbReference type="PANTHER" id="PTHR32027">
    <property type="entry name" value="CYTOSINE DEAMINASE"/>
    <property type="match status" value="1"/>
</dbReference>
<evidence type="ECO:0000259" key="3">
    <source>
        <dbReference type="Pfam" id="PF07969"/>
    </source>
</evidence>
<dbReference type="NCBIfam" id="NF005748">
    <property type="entry name" value="PRK07572.1"/>
    <property type="match status" value="1"/>
</dbReference>
<dbReference type="RefSeq" id="WP_069859716.1">
    <property type="nucleotide sequence ID" value="NZ_BDFE01000017.1"/>
</dbReference>
<dbReference type="InterPro" id="IPR013108">
    <property type="entry name" value="Amidohydro_3"/>
</dbReference>
<keyword evidence="1" id="KW-0479">Metal-binding</keyword>
<accession>A0A194ALF4</accession>
<protein>
    <submittedName>
        <fullName evidence="4">Cytosine deaminase</fullName>
    </submittedName>
</protein>
<dbReference type="Gene3D" id="3.20.20.140">
    <property type="entry name" value="Metal-dependent hydrolases"/>
    <property type="match status" value="1"/>
</dbReference>
<evidence type="ECO:0000256" key="2">
    <source>
        <dbReference type="ARBA" id="ARBA00022801"/>
    </source>
</evidence>
<dbReference type="Proteomes" id="UP000095200">
    <property type="component" value="Unassembled WGS sequence"/>
</dbReference>
<dbReference type="InterPro" id="IPR032466">
    <property type="entry name" value="Metal_Hydrolase"/>
</dbReference>
<evidence type="ECO:0000256" key="1">
    <source>
        <dbReference type="ARBA" id="ARBA00022723"/>
    </source>
</evidence>
<keyword evidence="5" id="KW-1185">Reference proteome</keyword>
<dbReference type="SUPFAM" id="SSF51556">
    <property type="entry name" value="Metallo-dependent hydrolases"/>
    <property type="match status" value="1"/>
</dbReference>
<evidence type="ECO:0000313" key="5">
    <source>
        <dbReference type="Proteomes" id="UP000095200"/>
    </source>
</evidence>
<dbReference type="GO" id="GO:0035888">
    <property type="term" value="F:isoguanine deaminase activity"/>
    <property type="evidence" value="ECO:0007669"/>
    <property type="project" value="TreeGrafter"/>
</dbReference>
<dbReference type="Pfam" id="PF07969">
    <property type="entry name" value="Amidohydro_3"/>
    <property type="match status" value="1"/>
</dbReference>
<dbReference type="AlphaFoldDB" id="A0A194ALF4"/>
<feature type="domain" description="Amidohydrolase 3" evidence="3">
    <location>
        <begin position="41"/>
        <end position="400"/>
    </location>
</feature>
<dbReference type="EMBL" id="BDFE01000017">
    <property type="protein sequence ID" value="GAU09499.1"/>
    <property type="molecule type" value="Genomic_DNA"/>
</dbReference>
<keyword evidence="2" id="KW-0378">Hydrolase</keyword>
<organism evidence="4 5">
    <name type="scientific">Desulfoplanes formicivorans</name>
    <dbReference type="NCBI Taxonomy" id="1592317"/>
    <lineage>
        <taxon>Bacteria</taxon>
        <taxon>Pseudomonadati</taxon>
        <taxon>Thermodesulfobacteriota</taxon>
        <taxon>Desulfovibrionia</taxon>
        <taxon>Desulfovibrionales</taxon>
        <taxon>Desulfoplanaceae</taxon>
        <taxon>Desulfoplanes</taxon>
    </lineage>
</organism>
<evidence type="ECO:0000313" key="4">
    <source>
        <dbReference type="EMBL" id="GAU09499.1"/>
    </source>
</evidence>
<dbReference type="GO" id="GO:0004131">
    <property type="term" value="F:cytosine deaminase activity"/>
    <property type="evidence" value="ECO:0007669"/>
    <property type="project" value="TreeGrafter"/>
</dbReference>
<name>A0A194ALF4_9BACT</name>
<proteinExistence type="predicted"/>
<dbReference type="InterPro" id="IPR011059">
    <property type="entry name" value="Metal-dep_hydrolase_composite"/>
</dbReference>
<dbReference type="InterPro" id="IPR052349">
    <property type="entry name" value="Metallo-hydrolase_Enzymes"/>
</dbReference>
<dbReference type="Gene3D" id="2.30.40.10">
    <property type="entry name" value="Urease, subunit C, domain 1"/>
    <property type="match status" value="1"/>
</dbReference>
<dbReference type="STRING" id="1592317.DPF_2226"/>
<gene>
    <name evidence="4" type="ORF">DPF_2226</name>
</gene>
<dbReference type="SUPFAM" id="SSF51338">
    <property type="entry name" value="Composite domain of metallo-dependent hydrolases"/>
    <property type="match status" value="1"/>
</dbReference>
<reference evidence="5" key="1">
    <citation type="submission" date="2016-06" db="EMBL/GenBank/DDBJ databases">
        <title>Draft genome sequence of Desulfoplanes formicivorans strain Pf12B.</title>
        <authorList>
            <person name="Watanabe M."/>
            <person name="Kojima H."/>
            <person name="Fukui M."/>
        </authorList>
    </citation>
    <scope>NUCLEOTIDE SEQUENCE [LARGE SCALE GENOMIC DNA]</scope>
    <source>
        <strain evidence="5">Pf12B</strain>
    </source>
</reference>
<dbReference type="GO" id="GO:0006209">
    <property type="term" value="P:cytosine catabolic process"/>
    <property type="evidence" value="ECO:0007669"/>
    <property type="project" value="TreeGrafter"/>
</dbReference>